<evidence type="ECO:0000256" key="5">
    <source>
        <dbReference type="ARBA" id="ARBA00023064"/>
    </source>
</evidence>
<dbReference type="GO" id="GO:0004616">
    <property type="term" value="F:phosphogluconate dehydrogenase (decarboxylating) activity"/>
    <property type="evidence" value="ECO:0007669"/>
    <property type="project" value="UniProtKB-EC"/>
</dbReference>
<dbReference type="PROSITE" id="PS00461">
    <property type="entry name" value="6PGD"/>
    <property type="match status" value="1"/>
</dbReference>
<keyword evidence="5 11" id="KW-0311">Gluconate utilization</keyword>
<feature type="binding site" description="in other chain" evidence="9">
    <location>
        <begin position="201"/>
        <end position="202"/>
    </location>
    <ligand>
        <name>substrate</name>
        <note>ligand shared between dimeric partners</note>
    </ligand>
</feature>
<feature type="region of interest" description="Disordered" evidence="12">
    <location>
        <begin position="480"/>
        <end position="500"/>
    </location>
</feature>
<evidence type="ECO:0000256" key="7">
    <source>
        <dbReference type="PIRNR" id="PIRNR000109"/>
    </source>
</evidence>
<dbReference type="RefSeq" id="XP_004351670.1">
    <property type="nucleotide sequence ID" value="XM_004351618.1"/>
</dbReference>
<dbReference type="KEGG" id="acan:ACA1_398190"/>
<keyword evidence="15" id="KW-1185">Reference proteome</keyword>
<feature type="active site" description="Proton acceptor" evidence="8">
    <location>
        <position position="198"/>
    </location>
</feature>
<dbReference type="NCBIfam" id="NF006765">
    <property type="entry name" value="PRK09287.1"/>
    <property type="match status" value="1"/>
</dbReference>
<feature type="domain" description="6-phosphogluconate dehydrogenase C-terminal" evidence="13">
    <location>
        <begin position="194"/>
        <end position="486"/>
    </location>
</feature>
<comment type="similarity">
    <text evidence="2 7 11">Belongs to the 6-phosphogluconate dehydrogenase family.</text>
</comment>
<dbReference type="FunFam" id="1.10.1040.10:FF:000002">
    <property type="entry name" value="6-phosphogluconate dehydrogenase, decarboxylating"/>
    <property type="match status" value="1"/>
</dbReference>
<dbReference type="Pfam" id="PF00393">
    <property type="entry name" value="6PGD"/>
    <property type="match status" value="1"/>
</dbReference>
<dbReference type="SUPFAM" id="SSF48179">
    <property type="entry name" value="6-phosphogluconate dehydrogenase C-terminal domain-like"/>
    <property type="match status" value="1"/>
</dbReference>
<dbReference type="Pfam" id="PF03446">
    <property type="entry name" value="NAD_binding_2"/>
    <property type="match status" value="1"/>
</dbReference>
<gene>
    <name evidence="14" type="ORF">ACA1_398190</name>
</gene>
<dbReference type="PANTHER" id="PTHR11811">
    <property type="entry name" value="6-PHOSPHOGLUCONATE DEHYDROGENASE"/>
    <property type="match status" value="1"/>
</dbReference>
<dbReference type="GeneID" id="14923856"/>
<evidence type="ECO:0000256" key="6">
    <source>
        <dbReference type="ARBA" id="ARBA00023126"/>
    </source>
</evidence>
<feature type="active site" description="Proton donor" evidence="8">
    <location>
        <position position="205"/>
    </location>
</feature>
<dbReference type="InterPro" id="IPR036291">
    <property type="entry name" value="NAD(P)-bd_dom_sf"/>
</dbReference>
<dbReference type="Gene3D" id="1.20.5.320">
    <property type="entry name" value="6-Phosphogluconate Dehydrogenase, domain 3"/>
    <property type="match status" value="1"/>
</dbReference>
<evidence type="ECO:0000313" key="14">
    <source>
        <dbReference type="EMBL" id="ELR22893.1"/>
    </source>
</evidence>
<keyword evidence="6 7" id="KW-0570">Pentose shunt</keyword>
<name>L8HDP8_ACACF</name>
<reference evidence="14 15" key="1">
    <citation type="journal article" date="2013" name="Genome Biol.">
        <title>Genome of Acanthamoeba castellanii highlights extensive lateral gene transfer and early evolution of tyrosine kinase signaling.</title>
        <authorList>
            <person name="Clarke M."/>
            <person name="Lohan A.J."/>
            <person name="Liu B."/>
            <person name="Lagkouvardos I."/>
            <person name="Roy S."/>
            <person name="Zafar N."/>
            <person name="Bertelli C."/>
            <person name="Schilde C."/>
            <person name="Kianianmomeni A."/>
            <person name="Burglin T.R."/>
            <person name="Frech C."/>
            <person name="Turcotte B."/>
            <person name="Kopec K.O."/>
            <person name="Synnott J.M."/>
            <person name="Choo C."/>
            <person name="Paponov I."/>
            <person name="Finkler A."/>
            <person name="Soon Heng Tan C."/>
            <person name="Hutchins A.P."/>
            <person name="Weinmeier T."/>
            <person name="Rattei T."/>
            <person name="Chu J.S."/>
            <person name="Gimenez G."/>
            <person name="Irimia M."/>
            <person name="Rigden D.J."/>
            <person name="Fitzpatrick D.A."/>
            <person name="Lorenzo-Morales J."/>
            <person name="Bateman A."/>
            <person name="Chiu C.H."/>
            <person name="Tang P."/>
            <person name="Hegemann P."/>
            <person name="Fromm H."/>
            <person name="Raoult D."/>
            <person name="Greub G."/>
            <person name="Miranda-Saavedra D."/>
            <person name="Chen N."/>
            <person name="Nash P."/>
            <person name="Ginger M.L."/>
            <person name="Horn M."/>
            <person name="Schaap P."/>
            <person name="Caler L."/>
            <person name="Loftus B."/>
        </authorList>
    </citation>
    <scope>NUCLEOTIDE SEQUENCE [LARGE SCALE GENOMIC DNA]</scope>
    <source>
        <strain evidence="14 15">Neff</strain>
    </source>
</reference>
<dbReference type="EC" id="1.1.1.44" evidence="7 11"/>
<feature type="binding site" description="in other chain" evidence="9">
    <location>
        <begin position="132"/>
        <end position="134"/>
    </location>
    <ligand>
        <name>substrate</name>
        <note>ligand shared between dimeric partners</note>
    </ligand>
</feature>
<dbReference type="Gene3D" id="3.40.50.720">
    <property type="entry name" value="NAD(P)-binding Rossmann-like Domain"/>
    <property type="match status" value="1"/>
</dbReference>
<dbReference type="InterPro" id="IPR008927">
    <property type="entry name" value="6-PGluconate_DH-like_C_sf"/>
</dbReference>
<dbReference type="VEuPathDB" id="AmoebaDB:ACA1_398190"/>
<dbReference type="SMART" id="SM01350">
    <property type="entry name" value="6PGD"/>
    <property type="match status" value="1"/>
</dbReference>
<protein>
    <recommendedName>
        <fullName evidence="7 11">6-phosphogluconate dehydrogenase, decarboxylating</fullName>
        <ecNumber evidence="7 11">1.1.1.44</ecNumber>
    </recommendedName>
</protein>
<comment type="catalytic activity">
    <reaction evidence="7 11">
        <text>6-phospho-D-gluconate + NADP(+) = D-ribulose 5-phosphate + CO2 + NADPH</text>
        <dbReference type="Rhea" id="RHEA:10116"/>
        <dbReference type="ChEBI" id="CHEBI:16526"/>
        <dbReference type="ChEBI" id="CHEBI:57783"/>
        <dbReference type="ChEBI" id="CHEBI:58121"/>
        <dbReference type="ChEBI" id="CHEBI:58349"/>
        <dbReference type="ChEBI" id="CHEBI:58759"/>
        <dbReference type="EC" id="1.1.1.44"/>
    </reaction>
</comment>
<keyword evidence="4 7" id="KW-0560">Oxidoreductase</keyword>
<feature type="binding site" evidence="9">
    <location>
        <position position="462"/>
    </location>
    <ligand>
        <name>substrate</name>
        <note>ligand shared between dimeric partners</note>
    </ligand>
</feature>
<evidence type="ECO:0000259" key="13">
    <source>
        <dbReference type="SMART" id="SM01350"/>
    </source>
</evidence>
<accession>L8HDP8</accession>
<dbReference type="STRING" id="1257118.L8HDP8"/>
<comment type="subunit">
    <text evidence="3 7">Homodimer.</text>
</comment>
<keyword evidence="7 11" id="KW-0521">NADP</keyword>
<sequence length="500" mass="55582">MASKERCDVGLVGLGVMGQNLILNMENKGYRVAIHNRTVAKIDEFIKKKGEGKKLAGGHTIEEFCQLLSTPRRIILMVPAGRAVDSMVAQLLPHLQNDDVVIDGGNSFYKDTQRRAEELAKKGIHFVGVGISGGEEGALHGPSIMVGGKKDAWEHLKPVLQSIAAKVDDETGKDTTASGKGVPCCQWMGEDGAGHFVKMVHNGIEYGVMQLICEVYHLMRANGMTHAEMRDVFDKWNGAELDSYLIDISTKVLERKDDEFDPQRDLLDVILDTAEQKGTGRWTAEAAFELGVPTYLISQSVFARILSGYKDLRVKASKILTGPEPSIHVDRALFIEQLRHALYAGIVVSYAEGFSLLRAAEQEHKWGINPATAAVTWRGGCIIRSRLLSNIRAAFEKNPDLENLLLDDFFKGVIDDCQQNWREVVSFSVRWGIPVPGLSASLAYYDALRTERLPANMLQGLRDYFGAHTYERTDQPRGKTFHTEWQQSKPDSHHSKAAHL</sequence>
<dbReference type="FunFam" id="3.40.50.720:FF:000007">
    <property type="entry name" value="6-phosphogluconate dehydrogenase, decarboxylating"/>
    <property type="match status" value="1"/>
</dbReference>
<dbReference type="InterPro" id="IPR006115">
    <property type="entry name" value="6PGDH_NADP-bd"/>
</dbReference>
<dbReference type="PIRSF" id="PIRSF000109">
    <property type="entry name" value="6PGD"/>
    <property type="match status" value="1"/>
</dbReference>
<dbReference type="NCBIfam" id="TIGR00873">
    <property type="entry name" value="gnd"/>
    <property type="match status" value="1"/>
</dbReference>
<dbReference type="GO" id="GO:0050661">
    <property type="term" value="F:NADP binding"/>
    <property type="evidence" value="ECO:0007669"/>
    <property type="project" value="InterPro"/>
</dbReference>
<dbReference type="InterPro" id="IPR006184">
    <property type="entry name" value="6PGdom_BS"/>
</dbReference>
<feature type="binding site" evidence="10">
    <location>
        <begin position="36"/>
        <end position="38"/>
    </location>
    <ligand>
        <name>NADP(+)</name>
        <dbReference type="ChEBI" id="CHEBI:58349"/>
    </ligand>
</feature>
<dbReference type="PRINTS" id="PR00076">
    <property type="entry name" value="6PGDHDRGNASE"/>
</dbReference>
<feature type="binding site" description="in other chain" evidence="9">
    <location>
        <position position="304"/>
    </location>
    <ligand>
        <name>substrate</name>
        <note>ligand shared between dimeric partners</note>
    </ligand>
</feature>
<feature type="binding site" evidence="10">
    <location>
        <position position="106"/>
    </location>
    <ligand>
        <name>NADP(+)</name>
        <dbReference type="ChEBI" id="CHEBI:58349"/>
    </ligand>
</feature>
<feature type="binding site" evidence="10">
    <location>
        <begin position="78"/>
        <end position="80"/>
    </location>
    <ligand>
        <name>NADP(+)</name>
        <dbReference type="ChEBI" id="CHEBI:58349"/>
    </ligand>
</feature>
<evidence type="ECO:0000256" key="10">
    <source>
        <dbReference type="PIRSR" id="PIRSR000109-3"/>
    </source>
</evidence>
<dbReference type="InterPro" id="IPR013328">
    <property type="entry name" value="6PGD_dom2"/>
</dbReference>
<evidence type="ECO:0000256" key="2">
    <source>
        <dbReference type="ARBA" id="ARBA00008419"/>
    </source>
</evidence>
<dbReference type="Proteomes" id="UP000011083">
    <property type="component" value="Unassembled WGS sequence"/>
</dbReference>
<dbReference type="UniPathway" id="UPA00115">
    <property type="reaction ID" value="UER00410"/>
</dbReference>
<evidence type="ECO:0000256" key="4">
    <source>
        <dbReference type="ARBA" id="ARBA00023002"/>
    </source>
</evidence>
<evidence type="ECO:0000256" key="1">
    <source>
        <dbReference type="ARBA" id="ARBA00004874"/>
    </source>
</evidence>
<evidence type="ECO:0000256" key="3">
    <source>
        <dbReference type="ARBA" id="ARBA00011738"/>
    </source>
</evidence>
<feature type="binding site" description="in other chain" evidence="9">
    <location>
        <position position="277"/>
    </location>
    <ligand>
        <name>substrate</name>
        <note>ligand shared between dimeric partners</note>
    </ligand>
</feature>
<comment type="pathway">
    <text evidence="1 7 11">Carbohydrate degradation; pentose phosphate pathway; D-ribulose 5-phosphate from D-glucose 6-phosphate (oxidative stage): step 3/3.</text>
</comment>
<evidence type="ECO:0000256" key="11">
    <source>
        <dbReference type="RuleBase" id="RU000485"/>
    </source>
</evidence>
<dbReference type="SUPFAM" id="SSF51735">
    <property type="entry name" value="NAD(P)-binding Rossmann-fold domains"/>
    <property type="match status" value="1"/>
</dbReference>
<dbReference type="OrthoDB" id="434986at2759"/>
<organism evidence="14 15">
    <name type="scientific">Acanthamoeba castellanii (strain ATCC 30010 / Neff)</name>
    <dbReference type="NCBI Taxonomy" id="1257118"/>
    <lineage>
        <taxon>Eukaryota</taxon>
        <taxon>Amoebozoa</taxon>
        <taxon>Discosea</taxon>
        <taxon>Longamoebia</taxon>
        <taxon>Centramoebida</taxon>
        <taxon>Acanthamoebidae</taxon>
        <taxon>Acanthamoeba</taxon>
    </lineage>
</organism>
<proteinExistence type="inferred from homology"/>
<evidence type="ECO:0000256" key="9">
    <source>
        <dbReference type="PIRSR" id="PIRSR000109-2"/>
    </source>
</evidence>
<evidence type="ECO:0000256" key="8">
    <source>
        <dbReference type="PIRSR" id="PIRSR000109-1"/>
    </source>
</evidence>
<dbReference type="GO" id="GO:0006098">
    <property type="term" value="P:pentose-phosphate shunt"/>
    <property type="evidence" value="ECO:0007669"/>
    <property type="project" value="UniProtKB-UniPathway"/>
</dbReference>
<dbReference type="GO" id="GO:0019521">
    <property type="term" value="P:D-gluconate metabolic process"/>
    <property type="evidence" value="ECO:0007669"/>
    <property type="project" value="UniProtKB-KW"/>
</dbReference>
<dbReference type="AlphaFoldDB" id="L8HDP8"/>
<feature type="binding site" evidence="10">
    <location>
        <begin position="13"/>
        <end position="18"/>
    </location>
    <ligand>
        <name>NADP(+)</name>
        <dbReference type="ChEBI" id="CHEBI:58349"/>
    </ligand>
</feature>
<feature type="binding site" evidence="9">
    <location>
        <position position="468"/>
    </location>
    <ligand>
        <name>substrate</name>
        <note>ligand shared between dimeric partners</note>
    </ligand>
</feature>
<evidence type="ECO:0000256" key="12">
    <source>
        <dbReference type="SAM" id="MobiDB-lite"/>
    </source>
</evidence>
<dbReference type="InterPro" id="IPR006114">
    <property type="entry name" value="6PGDH_C"/>
</dbReference>
<evidence type="ECO:0000313" key="15">
    <source>
        <dbReference type="Proteomes" id="UP000011083"/>
    </source>
</evidence>
<dbReference type="OMA" id="FLEWNRG"/>
<dbReference type="InterPro" id="IPR006113">
    <property type="entry name" value="6PGDH_Gnd/GntZ"/>
</dbReference>
<dbReference type="EMBL" id="KB007869">
    <property type="protein sequence ID" value="ELR22893.1"/>
    <property type="molecule type" value="Genomic_DNA"/>
</dbReference>
<comment type="function">
    <text evidence="7">Catalyzes the oxidative decarboxylation of 6-phosphogluconate to ribulose 5-phosphate and CO(2), with concomitant reduction of NADP to NADPH.</text>
</comment>
<dbReference type="Gene3D" id="1.10.1040.10">
    <property type="entry name" value="N-(1-d-carboxylethyl)-l-norvaline Dehydrogenase, domain 2"/>
    <property type="match status" value="1"/>
</dbReference>
<feature type="binding site" description="in other chain" evidence="9">
    <location>
        <position position="206"/>
    </location>
    <ligand>
        <name>substrate</name>
        <note>ligand shared between dimeric partners</note>
    </ligand>
</feature>
<dbReference type="InterPro" id="IPR006183">
    <property type="entry name" value="Pgluconate_DH"/>
</dbReference>
<feature type="binding site" description="in other chain" evidence="9">
    <location>
        <position position="106"/>
    </location>
    <ligand>
        <name>substrate</name>
        <note>ligand shared between dimeric partners</note>
    </ligand>
</feature>